<evidence type="ECO:0000313" key="2">
    <source>
        <dbReference type="Proteomes" id="UP001203207"/>
    </source>
</evidence>
<dbReference type="AlphaFoldDB" id="A0AAE3FZV3"/>
<evidence type="ECO:0000313" key="1">
    <source>
        <dbReference type="EMBL" id="MCL9818265.1"/>
    </source>
</evidence>
<proteinExistence type="predicted"/>
<keyword evidence="2" id="KW-1185">Reference proteome</keyword>
<gene>
    <name evidence="1" type="ORF">AArcSt2_15090</name>
</gene>
<dbReference type="EMBL" id="JAKRVX010000009">
    <property type="protein sequence ID" value="MCL9818265.1"/>
    <property type="molecule type" value="Genomic_DNA"/>
</dbReference>
<reference evidence="1" key="2">
    <citation type="submission" date="2022-02" db="EMBL/GenBank/DDBJ databases">
        <authorList>
            <person name="Elcheninov A.G."/>
            <person name="Sorokin D.Y."/>
            <person name="Kublanov I.V."/>
        </authorList>
    </citation>
    <scope>NUCLEOTIDE SEQUENCE</scope>
    <source>
        <strain evidence="1">AArc-St2</strain>
    </source>
</reference>
<dbReference type="Proteomes" id="UP001203207">
    <property type="component" value="Unassembled WGS sequence"/>
</dbReference>
<name>A0AAE3FZV3_9EURY</name>
<organism evidence="1 2">
    <name type="scientific">Natronocalculus amylovorans</name>
    <dbReference type="NCBI Taxonomy" id="2917812"/>
    <lineage>
        <taxon>Archaea</taxon>
        <taxon>Methanobacteriati</taxon>
        <taxon>Methanobacteriota</taxon>
        <taxon>Stenosarchaea group</taxon>
        <taxon>Halobacteria</taxon>
        <taxon>Halobacteriales</taxon>
        <taxon>Haloferacaceae</taxon>
        <taxon>Natronocalculus</taxon>
    </lineage>
</organism>
<sequence length="206" mass="23503">MERSTDIYNSVRRRLLPGVHGVLDVLIGGYALSDTPPEEYVGTLECSTSEAEELLATLGFSRNVVASLKVRVDGNVSDGSWVYRESLFADYQLHVTIHRAESGIQTYAHWEYSSIRHPYRHYLAREYSAETGVRMMRSVLERSENRSGISWNITASYRRYTWYISLLRTVSEPLARRVADVSDRFKGGLTEGKSGLFQRISATLRR</sequence>
<dbReference type="RefSeq" id="WP_250585813.1">
    <property type="nucleotide sequence ID" value="NZ_JAKRVX010000009.1"/>
</dbReference>
<protein>
    <submittedName>
        <fullName evidence="1">Uncharacterized protein</fullName>
    </submittedName>
</protein>
<comment type="caution">
    <text evidence="1">The sequence shown here is derived from an EMBL/GenBank/DDBJ whole genome shotgun (WGS) entry which is preliminary data.</text>
</comment>
<reference evidence="1" key="1">
    <citation type="journal article" date="2022" name="Syst. Appl. Microbiol.">
        <title>Natronocalculus amylovorans gen. nov., sp. nov., and Natranaeroarchaeum aerophilus sp. nov., dominant culturable amylolytic natronoarchaea from hypersaline soda lakes in southwestern Siberia.</title>
        <authorList>
            <person name="Sorokin D.Y."/>
            <person name="Elcheninov A.G."/>
            <person name="Khizhniak T.V."/>
            <person name="Koenen M."/>
            <person name="Bale N.J."/>
            <person name="Damste J.S.S."/>
            <person name="Kublanov I.V."/>
        </authorList>
    </citation>
    <scope>NUCLEOTIDE SEQUENCE</scope>
    <source>
        <strain evidence="1">AArc-St2</strain>
    </source>
</reference>
<accession>A0AAE3FZV3</accession>